<keyword evidence="1" id="KW-0413">Isomerase</keyword>
<dbReference type="Gene3D" id="3.40.1650.10">
    <property type="entry name" value="RbsD-like domain"/>
    <property type="match status" value="1"/>
</dbReference>
<accession>A0AAE1NFM7</accession>
<dbReference type="Pfam" id="PF05025">
    <property type="entry name" value="RbsD_FucU"/>
    <property type="match status" value="1"/>
</dbReference>
<evidence type="ECO:0000256" key="1">
    <source>
        <dbReference type="ARBA" id="ARBA00023235"/>
    </source>
</evidence>
<dbReference type="SUPFAM" id="SSF102546">
    <property type="entry name" value="RbsD-like"/>
    <property type="match status" value="1"/>
</dbReference>
<evidence type="ECO:0000313" key="4">
    <source>
        <dbReference type="EMBL" id="KAK4287836.1"/>
    </source>
</evidence>
<dbReference type="PANTHER" id="PTHR31690">
    <property type="entry name" value="FUCOSE MUTAROTASE"/>
    <property type="match status" value="1"/>
</dbReference>
<dbReference type="InterPro" id="IPR023750">
    <property type="entry name" value="RbsD-like_sf"/>
</dbReference>
<evidence type="ECO:0000256" key="2">
    <source>
        <dbReference type="ARBA" id="ARBA00036324"/>
    </source>
</evidence>
<proteinExistence type="predicted"/>
<sequence>MFNYTTLQLSPIFTTALPPYLHYKPPSIFTTALPPSSLQLSPIFTTALPPSSLQLSHHIFTTALPHLHYSSPSIFTTALPPYLHYSSPTISSLQLSHHIFTTALPPSSLQLSHHIFTTALPPYLHYSSPTISSLQLSPLSFFTVLADMNFPTHSICSGGEGRPKEYRADGVGVGALLEGILKLMPLDSYTDYQIGLMDRTPIDVMQQVAVKEWKSYRKICDQAYGSEVKVEYIKRFEFYERAKKAYAIIHTGETAPYSNVIMKRGVC</sequence>
<dbReference type="InterPro" id="IPR050443">
    <property type="entry name" value="RbsD/FucU_mutarotase"/>
</dbReference>
<dbReference type="EC" id="5.1.3.29" evidence="3"/>
<dbReference type="PANTHER" id="PTHR31690:SF4">
    <property type="entry name" value="FUCOSE MUTAROTASE"/>
    <property type="match status" value="1"/>
</dbReference>
<gene>
    <name evidence="4" type="ORF">Pmani_039105</name>
</gene>
<name>A0AAE1NFM7_9EUCA</name>
<comment type="caution">
    <text evidence="4">The sequence shown here is derived from an EMBL/GenBank/DDBJ whole genome shotgun (WGS) entry which is preliminary data.</text>
</comment>
<evidence type="ECO:0000256" key="3">
    <source>
        <dbReference type="ARBA" id="ARBA00038859"/>
    </source>
</evidence>
<dbReference type="AlphaFoldDB" id="A0AAE1NFM7"/>
<dbReference type="InterPro" id="IPR007721">
    <property type="entry name" value="RbsD_FucU"/>
</dbReference>
<dbReference type="GO" id="GO:0006004">
    <property type="term" value="P:fucose metabolic process"/>
    <property type="evidence" value="ECO:0007669"/>
    <property type="project" value="TreeGrafter"/>
</dbReference>
<dbReference type="GO" id="GO:0042806">
    <property type="term" value="F:fucose binding"/>
    <property type="evidence" value="ECO:0007669"/>
    <property type="project" value="TreeGrafter"/>
</dbReference>
<dbReference type="Proteomes" id="UP001292094">
    <property type="component" value="Unassembled WGS sequence"/>
</dbReference>
<organism evidence="4 5">
    <name type="scientific">Petrolisthes manimaculis</name>
    <dbReference type="NCBI Taxonomy" id="1843537"/>
    <lineage>
        <taxon>Eukaryota</taxon>
        <taxon>Metazoa</taxon>
        <taxon>Ecdysozoa</taxon>
        <taxon>Arthropoda</taxon>
        <taxon>Crustacea</taxon>
        <taxon>Multicrustacea</taxon>
        <taxon>Malacostraca</taxon>
        <taxon>Eumalacostraca</taxon>
        <taxon>Eucarida</taxon>
        <taxon>Decapoda</taxon>
        <taxon>Pleocyemata</taxon>
        <taxon>Anomura</taxon>
        <taxon>Galatheoidea</taxon>
        <taxon>Porcellanidae</taxon>
        <taxon>Petrolisthes</taxon>
    </lineage>
</organism>
<dbReference type="EMBL" id="JAWZYT010006635">
    <property type="protein sequence ID" value="KAK4287836.1"/>
    <property type="molecule type" value="Genomic_DNA"/>
</dbReference>
<comment type="catalytic activity">
    <reaction evidence="2">
        <text>alpha-L-fucose = beta-L-fucose</text>
        <dbReference type="Rhea" id="RHEA:25580"/>
        <dbReference type="ChEBI" id="CHEBI:42548"/>
        <dbReference type="ChEBI" id="CHEBI:42589"/>
        <dbReference type="EC" id="5.1.3.29"/>
    </reaction>
</comment>
<reference evidence="4" key="1">
    <citation type="submission" date="2023-11" db="EMBL/GenBank/DDBJ databases">
        <title>Genome assemblies of two species of porcelain crab, Petrolisthes cinctipes and Petrolisthes manimaculis (Anomura: Porcellanidae).</title>
        <authorList>
            <person name="Angst P."/>
        </authorList>
    </citation>
    <scope>NUCLEOTIDE SEQUENCE</scope>
    <source>
        <strain evidence="4">PB745_02</strain>
        <tissue evidence="4">Gill</tissue>
    </source>
</reference>
<protein>
    <recommendedName>
        <fullName evidence="3">L-fucose mutarotase</fullName>
        <ecNumber evidence="3">5.1.3.29</ecNumber>
    </recommendedName>
</protein>
<evidence type="ECO:0000313" key="5">
    <source>
        <dbReference type="Proteomes" id="UP001292094"/>
    </source>
</evidence>
<keyword evidence="5" id="KW-1185">Reference proteome</keyword>
<dbReference type="GO" id="GO:0036373">
    <property type="term" value="F:L-fucose mutarotase activity"/>
    <property type="evidence" value="ECO:0007669"/>
    <property type="project" value="UniProtKB-EC"/>
</dbReference>